<dbReference type="GO" id="GO:0016791">
    <property type="term" value="F:phosphatase activity"/>
    <property type="evidence" value="ECO:0007669"/>
    <property type="project" value="TreeGrafter"/>
</dbReference>
<sequence length="257" mass="28820">MKPRAIIFFDLDGTLLIGPNQIDESSLEAIKLLRQAGYLPVIATGRARHEIESVLEQTGIEALITMNGQYVVNANELIYSNPLKVADMNALKEAALSKNYNVTYYSDAEITSERADDQWTELNYQSLHSSYPQHRPQLYTEKEIYLMLLMTKEPDPELLTGFPQFSFLRNTPYGYDVVPKGASKAVGILQFIEQQGFEGIPTYAFGDGINDMEMFKLVDKGVAMGNAVAPLKEIAHHITDDFKQSGIYNGLKHYGLI</sequence>
<dbReference type="PANTHER" id="PTHR10000:SF25">
    <property type="entry name" value="PHOSPHATASE YKRA-RELATED"/>
    <property type="match status" value="1"/>
</dbReference>
<dbReference type="SUPFAM" id="SSF56784">
    <property type="entry name" value="HAD-like"/>
    <property type="match status" value="1"/>
</dbReference>
<accession>A0A1D2KMY5</accession>
<dbReference type="InterPro" id="IPR000150">
    <property type="entry name" value="Cof"/>
</dbReference>
<dbReference type="GO" id="GO:0005829">
    <property type="term" value="C:cytosol"/>
    <property type="evidence" value="ECO:0007669"/>
    <property type="project" value="TreeGrafter"/>
</dbReference>
<dbReference type="NCBIfam" id="TIGR00099">
    <property type="entry name" value="Cof-subfamily"/>
    <property type="match status" value="1"/>
</dbReference>
<dbReference type="GO" id="GO:0000287">
    <property type="term" value="F:magnesium ion binding"/>
    <property type="evidence" value="ECO:0007669"/>
    <property type="project" value="TreeGrafter"/>
</dbReference>
<evidence type="ECO:0000313" key="1">
    <source>
        <dbReference type="EMBL" id="ATF25622.1"/>
    </source>
</evidence>
<proteinExistence type="predicted"/>
<reference evidence="1 3" key="1">
    <citation type="submission" date="2017-09" db="EMBL/GenBank/DDBJ databases">
        <title>Complete Genome Sequences of Two Strains of the Meat Spoilage Bacterium Brochothrix thermosphacta Isolated from Ground Chicken.</title>
        <authorList>
            <person name="Paoli G.C."/>
            <person name="Wijey C."/>
            <person name="Chen C.-Y."/>
            <person name="Nguyen L."/>
            <person name="Yan X."/>
            <person name="Irwin P.L."/>
        </authorList>
    </citation>
    <scope>NUCLEOTIDE SEQUENCE [LARGE SCALE GENOMIC DNA]</scope>
    <source>
        <strain evidence="1 3">BI</strain>
    </source>
</reference>
<dbReference type="KEGG" id="bths:CNY62_04015"/>
<dbReference type="EMBL" id="OUNC01000034">
    <property type="protein sequence ID" value="SPP29109.1"/>
    <property type="molecule type" value="Genomic_DNA"/>
</dbReference>
<dbReference type="RefSeq" id="WP_029091763.1">
    <property type="nucleotide sequence ID" value="NZ_CBCPHX010000007.1"/>
</dbReference>
<dbReference type="AlphaFoldDB" id="A0A1D2KMY5"/>
<dbReference type="PROSITE" id="PS01229">
    <property type="entry name" value="COF_2"/>
    <property type="match status" value="1"/>
</dbReference>
<dbReference type="InterPro" id="IPR023214">
    <property type="entry name" value="HAD_sf"/>
</dbReference>
<keyword evidence="1" id="KW-0378">Hydrolase</keyword>
<dbReference type="NCBIfam" id="TIGR01484">
    <property type="entry name" value="HAD-SF-IIB"/>
    <property type="match status" value="1"/>
</dbReference>
<dbReference type="PANTHER" id="PTHR10000">
    <property type="entry name" value="PHOSPHOSERINE PHOSPHATASE"/>
    <property type="match status" value="1"/>
</dbReference>
<dbReference type="InterPro" id="IPR006379">
    <property type="entry name" value="HAD-SF_hydro_IIB"/>
</dbReference>
<dbReference type="STRING" id="2756.BFR44_07805"/>
<dbReference type="Gene3D" id="3.40.50.1000">
    <property type="entry name" value="HAD superfamily/HAD-like"/>
    <property type="match status" value="1"/>
</dbReference>
<dbReference type="OrthoDB" id="9810101at2"/>
<organism evidence="1 3">
    <name type="scientific">Brochothrix thermosphacta</name>
    <name type="common">Microbacterium thermosphactum</name>
    <dbReference type="NCBI Taxonomy" id="2756"/>
    <lineage>
        <taxon>Bacteria</taxon>
        <taxon>Bacillati</taxon>
        <taxon>Bacillota</taxon>
        <taxon>Bacilli</taxon>
        <taxon>Bacillales</taxon>
        <taxon>Listeriaceae</taxon>
        <taxon>Brochothrix</taxon>
    </lineage>
</organism>
<dbReference type="Gene3D" id="3.30.1240.10">
    <property type="match status" value="1"/>
</dbReference>
<dbReference type="Proteomes" id="UP000270190">
    <property type="component" value="Unassembled WGS sequence"/>
</dbReference>
<evidence type="ECO:0000313" key="4">
    <source>
        <dbReference type="Proteomes" id="UP000270190"/>
    </source>
</evidence>
<dbReference type="SFLD" id="SFLDS00003">
    <property type="entry name" value="Haloacid_Dehalogenase"/>
    <property type="match status" value="1"/>
</dbReference>
<gene>
    <name evidence="2" type="ORF">BTBSAS_40132</name>
    <name evidence="1" type="ORF">CNY62_04015</name>
</gene>
<dbReference type="Proteomes" id="UP000243591">
    <property type="component" value="Chromosome"/>
</dbReference>
<reference evidence="4" key="3">
    <citation type="submission" date="2018-04" db="EMBL/GenBank/DDBJ databases">
        <authorList>
            <person name="Illikoud N."/>
        </authorList>
    </citation>
    <scope>NUCLEOTIDE SEQUENCE [LARGE SCALE GENOMIC DNA]</scope>
</reference>
<dbReference type="EMBL" id="CP023483">
    <property type="protein sequence ID" value="ATF25622.1"/>
    <property type="molecule type" value="Genomic_DNA"/>
</dbReference>
<evidence type="ECO:0000313" key="3">
    <source>
        <dbReference type="Proteomes" id="UP000243591"/>
    </source>
</evidence>
<name>A0A1D2KMY5_BROTH</name>
<dbReference type="SFLD" id="SFLDG01140">
    <property type="entry name" value="C2.B:_Phosphomannomutase_and_P"/>
    <property type="match status" value="1"/>
</dbReference>
<dbReference type="Pfam" id="PF08282">
    <property type="entry name" value="Hydrolase_3"/>
    <property type="match status" value="1"/>
</dbReference>
<keyword evidence="3" id="KW-1185">Reference proteome</keyword>
<dbReference type="InterPro" id="IPR036412">
    <property type="entry name" value="HAD-like_sf"/>
</dbReference>
<protein>
    <submittedName>
        <fullName evidence="1">Cof-type HAD-IIB family hydrolase</fullName>
    </submittedName>
    <submittedName>
        <fullName evidence="2">Putative hydrolase, haloacid dehalogenase (HAD) family</fullName>
    </submittedName>
</protein>
<reference evidence="2" key="2">
    <citation type="submission" date="2018-04" db="EMBL/GenBank/DDBJ databases">
        <authorList>
            <person name="Go L.Y."/>
            <person name="Mitchell J.A."/>
        </authorList>
    </citation>
    <scope>NUCLEOTIDE SEQUENCE</scope>
    <source>
        <strain evidence="2">BSAS1 3</strain>
    </source>
</reference>
<evidence type="ECO:0000313" key="2">
    <source>
        <dbReference type="EMBL" id="SPP29109.1"/>
    </source>
</evidence>